<dbReference type="AlphaFoldDB" id="A0A484GI13"/>
<reference evidence="1 2" key="1">
    <citation type="journal article" date="2018" name="Genomics">
        <title>Molecular footprints of inshore aquatic adaptation in Indo-Pacific humpback dolphin (Sousa chinensis).</title>
        <authorList>
            <person name="Ming Y."/>
            <person name="Jian J."/>
            <person name="Yu F."/>
            <person name="Yu X."/>
            <person name="Wang J."/>
            <person name="Liu W."/>
        </authorList>
    </citation>
    <scope>NUCLEOTIDE SEQUENCE [LARGE SCALE GENOMIC DNA]</scope>
    <source>
        <strain evidence="1">MY-2018</strain>
        <tissue evidence="1">Skin</tissue>
    </source>
</reference>
<proteinExistence type="predicted"/>
<name>A0A484GI13_SOUCH</name>
<accession>A0A484GI13</accession>
<keyword evidence="2" id="KW-1185">Reference proteome</keyword>
<comment type="caution">
    <text evidence="1">The sequence shown here is derived from an EMBL/GenBank/DDBJ whole genome shotgun (WGS) entry which is preliminary data.</text>
</comment>
<dbReference type="EMBL" id="QWLN02007615">
    <property type="protein sequence ID" value="TEA35303.1"/>
    <property type="molecule type" value="Genomic_DNA"/>
</dbReference>
<dbReference type="Proteomes" id="UP000295264">
    <property type="component" value="Unassembled WGS sequence"/>
</dbReference>
<protein>
    <submittedName>
        <fullName evidence="1">Uncharacterized protein</fullName>
    </submittedName>
</protein>
<feature type="non-terminal residue" evidence="1">
    <location>
        <position position="1"/>
    </location>
</feature>
<organism evidence="1 2">
    <name type="scientific">Sousa chinensis</name>
    <name type="common">Indo-pacific humpbacked dolphin</name>
    <name type="synonym">Steno chinensis</name>
    <dbReference type="NCBI Taxonomy" id="103600"/>
    <lineage>
        <taxon>Eukaryota</taxon>
        <taxon>Metazoa</taxon>
        <taxon>Chordata</taxon>
        <taxon>Craniata</taxon>
        <taxon>Vertebrata</taxon>
        <taxon>Euteleostomi</taxon>
        <taxon>Mammalia</taxon>
        <taxon>Eutheria</taxon>
        <taxon>Laurasiatheria</taxon>
        <taxon>Artiodactyla</taxon>
        <taxon>Whippomorpha</taxon>
        <taxon>Cetacea</taxon>
        <taxon>Odontoceti</taxon>
        <taxon>Delphinidae</taxon>
        <taxon>Sousa</taxon>
    </lineage>
</organism>
<sequence length="22" mass="2565">WQTLTVALFDIKTADGCLFHWV</sequence>
<gene>
    <name evidence="1" type="ORF">DBR06_SOUSAS2810186</name>
</gene>
<evidence type="ECO:0000313" key="1">
    <source>
        <dbReference type="EMBL" id="TEA35303.1"/>
    </source>
</evidence>
<feature type="non-terminal residue" evidence="1">
    <location>
        <position position="22"/>
    </location>
</feature>
<evidence type="ECO:0000313" key="2">
    <source>
        <dbReference type="Proteomes" id="UP000295264"/>
    </source>
</evidence>